<comment type="caution">
    <text evidence="6">The sequence shown here is derived from an EMBL/GenBank/DDBJ whole genome shotgun (WGS) entry which is preliminary data.</text>
</comment>
<evidence type="ECO:0000313" key="6">
    <source>
        <dbReference type="EMBL" id="KAK3606342.1"/>
    </source>
</evidence>
<dbReference type="InterPro" id="IPR001738">
    <property type="entry name" value="Rab_escort"/>
</dbReference>
<dbReference type="InterPro" id="IPR036188">
    <property type="entry name" value="FAD/NAD-bd_sf"/>
</dbReference>
<sequence>MPKSGMPESIFAAACSRIGQTVLHIDRNDYYSGDWSSFSLKGIQNWVEQQKRSCDDDLKYSQTDEASILKEGEYLLKMPLKAKNFKDIEMKFHIDENKEKAPTEQESYVQEKVHLSVTDGKGNPEAESGRKDEVNKKQIENNGVDPLPVDTNINYNASQSSSETQLQDFAKDENQSQSFTDQALSGDKEAENQTEVPLDLVSIDDSEKRTMEGNVTSGSEAQLEVENKGYMSSTNEAEKKCKDWSPSEIQKEWRRFSLDLSPKVLYCAGHMVELLIASDIAKYCEFKTVTRVLTLLSGKLERVPCSRADVFSSKLVSMLEKRMLMKFLTFCMDYEKQPEEYQEYLGKPFSEFLASKRLSENIKHFVQHSISMTTDKDSTDEGLRKTKKFLQSLGRYGNTAFLWSLYGSGELPQSFCRMCAVFGGVYCLNFTASQIILNKEGRCQGIITTAGQRIDCKWLVMESSYSPEEFISPTYPRSISRAILLTDKPLLPTDTQELSMLCLPCIDDPYRPVHVLELPPGSMAAPQGIYVFHLTRLAGDHVSVNDDLSFAVKTLFQEADDDDKPKVLWSMYFRQNNTSQIERSASVPENVFLMPGPGPEIDADTPVHLAKDLFQKLYPGEEFLPKAPNPEDIIYIDNAEASTSGANQSDFKEQSGDTDKTQNLDASKLQSSEVVYAEPSSNDQSAESSDQSGIVVDS</sequence>
<keyword evidence="3" id="KW-0343">GTPase activation</keyword>
<dbReference type="Gene3D" id="3.50.50.60">
    <property type="entry name" value="FAD/NAD(P)-binding domain"/>
    <property type="match status" value="2"/>
</dbReference>
<evidence type="ECO:0000313" key="7">
    <source>
        <dbReference type="Proteomes" id="UP001195483"/>
    </source>
</evidence>
<feature type="compositionally biased region" description="Basic and acidic residues" evidence="5">
    <location>
        <begin position="122"/>
        <end position="139"/>
    </location>
</feature>
<evidence type="ECO:0000256" key="2">
    <source>
        <dbReference type="ARBA" id="ARBA00005593"/>
    </source>
</evidence>
<evidence type="ECO:0008006" key="8">
    <source>
        <dbReference type="Google" id="ProtNLM"/>
    </source>
</evidence>
<dbReference type="EMBL" id="JAEAOA010002352">
    <property type="protein sequence ID" value="KAK3606342.1"/>
    <property type="molecule type" value="Genomic_DNA"/>
</dbReference>
<dbReference type="GO" id="GO:0005634">
    <property type="term" value="C:nucleus"/>
    <property type="evidence" value="ECO:0007669"/>
    <property type="project" value="TreeGrafter"/>
</dbReference>
<dbReference type="PIRSF" id="PIRSF016550">
    <property type="entry name" value="Rab_ger_ger_transf_A_euk"/>
    <property type="match status" value="1"/>
</dbReference>
<feature type="region of interest" description="Disordered" evidence="5">
    <location>
        <begin position="98"/>
        <end position="194"/>
    </location>
</feature>
<organism evidence="6 7">
    <name type="scientific">Potamilus streckersoni</name>
    <dbReference type="NCBI Taxonomy" id="2493646"/>
    <lineage>
        <taxon>Eukaryota</taxon>
        <taxon>Metazoa</taxon>
        <taxon>Spiralia</taxon>
        <taxon>Lophotrochozoa</taxon>
        <taxon>Mollusca</taxon>
        <taxon>Bivalvia</taxon>
        <taxon>Autobranchia</taxon>
        <taxon>Heteroconchia</taxon>
        <taxon>Palaeoheterodonta</taxon>
        <taxon>Unionida</taxon>
        <taxon>Unionoidea</taxon>
        <taxon>Unionidae</taxon>
        <taxon>Ambleminae</taxon>
        <taxon>Lampsilini</taxon>
        <taxon>Potamilus</taxon>
    </lineage>
</organism>
<gene>
    <name evidence="6" type="ORF">CHS0354_041976</name>
</gene>
<dbReference type="GO" id="GO:0006886">
    <property type="term" value="P:intracellular protein transport"/>
    <property type="evidence" value="ECO:0007669"/>
    <property type="project" value="InterPro"/>
</dbReference>
<dbReference type="GO" id="GO:0005092">
    <property type="term" value="F:GDP-dissociation inhibitor activity"/>
    <property type="evidence" value="ECO:0007669"/>
    <property type="project" value="InterPro"/>
</dbReference>
<feature type="compositionally biased region" description="Basic and acidic residues" evidence="5">
    <location>
        <begin position="98"/>
        <end position="114"/>
    </location>
</feature>
<dbReference type="PANTHER" id="PTHR11787">
    <property type="entry name" value="RAB GDP-DISSOCIATION INHIBITOR"/>
    <property type="match status" value="1"/>
</dbReference>
<protein>
    <recommendedName>
        <fullName evidence="8">Rab proteins geranylgeranyltransferase component A</fullName>
    </recommendedName>
</protein>
<dbReference type="GO" id="GO:0005968">
    <property type="term" value="C:Rab-protein geranylgeranyltransferase complex"/>
    <property type="evidence" value="ECO:0007669"/>
    <property type="project" value="InterPro"/>
</dbReference>
<accession>A0AAE0T9I2</accession>
<dbReference type="GO" id="GO:0016192">
    <property type="term" value="P:vesicle-mediated transport"/>
    <property type="evidence" value="ECO:0007669"/>
    <property type="project" value="TreeGrafter"/>
</dbReference>
<comment type="similarity">
    <text evidence="2">Belongs to the Rab GDI family.</text>
</comment>
<dbReference type="FunFam" id="1.10.405.10:FF:000003">
    <property type="entry name" value="Rab proteins geranylgeranyltransferase component A"/>
    <property type="match status" value="1"/>
</dbReference>
<keyword evidence="4" id="KW-0963">Cytoplasm</keyword>
<dbReference type="InterPro" id="IPR018203">
    <property type="entry name" value="GDP_dissociation_inhibitor"/>
</dbReference>
<dbReference type="PANTHER" id="PTHR11787:SF4">
    <property type="entry name" value="CHM, RAB ESCORT PROTEIN 1"/>
    <property type="match status" value="1"/>
</dbReference>
<reference evidence="6" key="3">
    <citation type="submission" date="2023-05" db="EMBL/GenBank/DDBJ databases">
        <authorList>
            <person name="Smith C.H."/>
        </authorList>
    </citation>
    <scope>NUCLEOTIDE SEQUENCE</scope>
    <source>
        <strain evidence="6">CHS0354</strain>
        <tissue evidence="6">Mantle</tissue>
    </source>
</reference>
<evidence type="ECO:0000256" key="4">
    <source>
        <dbReference type="ARBA" id="ARBA00022490"/>
    </source>
</evidence>
<feature type="region of interest" description="Disordered" evidence="5">
    <location>
        <begin position="643"/>
        <end position="698"/>
    </location>
</feature>
<feature type="compositionally biased region" description="Basic and acidic residues" evidence="5">
    <location>
        <begin position="650"/>
        <end position="662"/>
    </location>
</feature>
<dbReference type="GO" id="GO:0005829">
    <property type="term" value="C:cytosol"/>
    <property type="evidence" value="ECO:0007669"/>
    <property type="project" value="TreeGrafter"/>
</dbReference>
<comment type="subcellular location">
    <subcellularLocation>
        <location evidence="1">Cytoplasm</location>
    </subcellularLocation>
</comment>
<dbReference type="AlphaFoldDB" id="A0AAE0T9I2"/>
<dbReference type="Gene3D" id="3.30.519.10">
    <property type="entry name" value="Guanine Nucleotide Dissociation Inhibitor, domain 2"/>
    <property type="match status" value="1"/>
</dbReference>
<evidence type="ECO:0000256" key="1">
    <source>
        <dbReference type="ARBA" id="ARBA00004496"/>
    </source>
</evidence>
<proteinExistence type="inferred from homology"/>
<name>A0AAE0T9I2_9BIVA</name>
<feature type="compositionally biased region" description="Polar residues" evidence="5">
    <location>
        <begin position="663"/>
        <end position="692"/>
    </location>
</feature>
<dbReference type="PRINTS" id="PR00891">
    <property type="entry name" value="RABGDIREP"/>
</dbReference>
<reference evidence="6" key="1">
    <citation type="journal article" date="2021" name="Genome Biol. Evol.">
        <title>A High-Quality Reference Genome for a Parasitic Bivalve with Doubly Uniparental Inheritance (Bivalvia: Unionida).</title>
        <authorList>
            <person name="Smith C.H."/>
        </authorList>
    </citation>
    <scope>NUCLEOTIDE SEQUENCE</scope>
    <source>
        <strain evidence="6">CHS0354</strain>
    </source>
</reference>
<dbReference type="Pfam" id="PF00996">
    <property type="entry name" value="GDI"/>
    <property type="match status" value="1"/>
</dbReference>
<reference evidence="6" key="2">
    <citation type="journal article" date="2021" name="Genome Biol. Evol.">
        <title>Developing a high-quality reference genome for a parasitic bivalve with doubly uniparental inheritance (Bivalvia: Unionida).</title>
        <authorList>
            <person name="Smith C.H."/>
        </authorList>
    </citation>
    <scope>NUCLEOTIDE SEQUENCE</scope>
    <source>
        <strain evidence="6">CHS0354</strain>
        <tissue evidence="6">Mantle</tissue>
    </source>
</reference>
<dbReference type="PRINTS" id="PR00893">
    <property type="entry name" value="RABESCORT"/>
</dbReference>
<dbReference type="GO" id="GO:0007264">
    <property type="term" value="P:small GTPase-mediated signal transduction"/>
    <property type="evidence" value="ECO:0007669"/>
    <property type="project" value="InterPro"/>
</dbReference>
<dbReference type="SUPFAM" id="SSF54373">
    <property type="entry name" value="FAD-linked reductases, C-terminal domain"/>
    <property type="match status" value="1"/>
</dbReference>
<evidence type="ECO:0000256" key="5">
    <source>
        <dbReference type="SAM" id="MobiDB-lite"/>
    </source>
</evidence>
<dbReference type="Gene3D" id="1.10.405.10">
    <property type="entry name" value="Guanine Nucleotide Dissociation Inhibitor, domain 1"/>
    <property type="match status" value="1"/>
</dbReference>
<keyword evidence="7" id="KW-1185">Reference proteome</keyword>
<evidence type="ECO:0000256" key="3">
    <source>
        <dbReference type="ARBA" id="ARBA00022468"/>
    </source>
</evidence>
<feature type="compositionally biased region" description="Polar residues" evidence="5">
    <location>
        <begin position="151"/>
        <end position="167"/>
    </location>
</feature>
<dbReference type="GO" id="GO:0005096">
    <property type="term" value="F:GTPase activator activity"/>
    <property type="evidence" value="ECO:0007669"/>
    <property type="project" value="UniProtKB-KW"/>
</dbReference>
<dbReference type="SUPFAM" id="SSF51905">
    <property type="entry name" value="FAD/NAD(P)-binding domain"/>
    <property type="match status" value="1"/>
</dbReference>
<dbReference type="Proteomes" id="UP001195483">
    <property type="component" value="Unassembled WGS sequence"/>
</dbReference>